<dbReference type="InterPro" id="IPR036641">
    <property type="entry name" value="HPT_dom_sf"/>
</dbReference>
<dbReference type="PROSITE" id="PS50109">
    <property type="entry name" value="HIS_KIN"/>
    <property type="match status" value="1"/>
</dbReference>
<organism evidence="10 11">
    <name type="scientific">Roseobacter sinensis</name>
    <dbReference type="NCBI Taxonomy" id="2931391"/>
    <lineage>
        <taxon>Bacteria</taxon>
        <taxon>Pseudomonadati</taxon>
        <taxon>Pseudomonadota</taxon>
        <taxon>Alphaproteobacteria</taxon>
        <taxon>Rhodobacterales</taxon>
        <taxon>Roseobacteraceae</taxon>
        <taxon>Roseobacter</taxon>
    </lineage>
</organism>
<feature type="transmembrane region" description="Helical" evidence="7">
    <location>
        <begin position="103"/>
        <end position="121"/>
    </location>
</feature>
<keyword evidence="10" id="KW-0067">ATP-binding</keyword>
<evidence type="ECO:0000256" key="5">
    <source>
        <dbReference type="ARBA" id="ARBA00022777"/>
    </source>
</evidence>
<evidence type="ECO:0000256" key="6">
    <source>
        <dbReference type="PROSITE-ProRule" id="PRU00169"/>
    </source>
</evidence>
<dbReference type="InterPro" id="IPR011006">
    <property type="entry name" value="CheY-like_superfamily"/>
</dbReference>
<evidence type="ECO:0000259" key="9">
    <source>
        <dbReference type="PROSITE" id="PS50110"/>
    </source>
</evidence>
<keyword evidence="7" id="KW-1133">Transmembrane helix</keyword>
<dbReference type="SMART" id="SM00388">
    <property type="entry name" value="HisKA"/>
    <property type="match status" value="1"/>
</dbReference>
<comment type="catalytic activity">
    <reaction evidence="1">
        <text>ATP + protein L-histidine = ADP + protein N-phospho-L-histidine.</text>
        <dbReference type="EC" id="2.7.13.3"/>
    </reaction>
</comment>
<dbReference type="Gene3D" id="3.40.50.2300">
    <property type="match status" value="1"/>
</dbReference>
<feature type="transmembrane region" description="Helical" evidence="7">
    <location>
        <begin position="73"/>
        <end position="91"/>
    </location>
</feature>
<keyword evidence="3 6" id="KW-0597">Phosphoprotein</keyword>
<accession>A0ABT3BLJ9</accession>
<feature type="non-terminal residue" evidence="10">
    <location>
        <position position="703"/>
    </location>
</feature>
<dbReference type="InterPro" id="IPR003594">
    <property type="entry name" value="HATPase_dom"/>
</dbReference>
<dbReference type="RefSeq" id="WP_263846641.1">
    <property type="nucleotide sequence ID" value="NZ_JALIEB010000050.1"/>
</dbReference>
<keyword evidence="10" id="KW-0547">Nucleotide-binding</keyword>
<dbReference type="SUPFAM" id="SSF55874">
    <property type="entry name" value="ATPase domain of HSP90 chaperone/DNA topoisomerase II/histidine kinase"/>
    <property type="match status" value="1"/>
</dbReference>
<evidence type="ECO:0000256" key="1">
    <source>
        <dbReference type="ARBA" id="ARBA00000085"/>
    </source>
</evidence>
<evidence type="ECO:0000256" key="3">
    <source>
        <dbReference type="ARBA" id="ARBA00022553"/>
    </source>
</evidence>
<keyword evidence="4" id="KW-0808">Transferase</keyword>
<dbReference type="Pfam" id="PF00072">
    <property type="entry name" value="Response_reg"/>
    <property type="match status" value="1"/>
</dbReference>
<keyword evidence="7" id="KW-0472">Membrane</keyword>
<proteinExistence type="predicted"/>
<keyword evidence="7" id="KW-0812">Transmembrane</keyword>
<keyword evidence="11" id="KW-1185">Reference proteome</keyword>
<evidence type="ECO:0000256" key="4">
    <source>
        <dbReference type="ARBA" id="ARBA00022679"/>
    </source>
</evidence>
<dbReference type="EC" id="2.7.13.3" evidence="2"/>
<dbReference type="InterPro" id="IPR036097">
    <property type="entry name" value="HisK_dim/P_sf"/>
</dbReference>
<dbReference type="Gene3D" id="3.30.565.10">
    <property type="entry name" value="Histidine kinase-like ATPase, C-terminal domain"/>
    <property type="match status" value="1"/>
</dbReference>
<feature type="transmembrane region" description="Helical" evidence="7">
    <location>
        <begin position="133"/>
        <end position="157"/>
    </location>
</feature>
<dbReference type="InterPro" id="IPR001789">
    <property type="entry name" value="Sig_transdc_resp-reg_receiver"/>
</dbReference>
<protein>
    <recommendedName>
        <fullName evidence="2">histidine kinase</fullName>
        <ecNumber evidence="2">2.7.13.3</ecNumber>
    </recommendedName>
</protein>
<dbReference type="InterPro" id="IPR003661">
    <property type="entry name" value="HisK_dim/P_dom"/>
</dbReference>
<dbReference type="PANTHER" id="PTHR43047:SF72">
    <property type="entry name" value="OSMOSENSING HISTIDINE PROTEIN KINASE SLN1"/>
    <property type="match status" value="1"/>
</dbReference>
<dbReference type="GO" id="GO:0005524">
    <property type="term" value="F:ATP binding"/>
    <property type="evidence" value="ECO:0007669"/>
    <property type="project" value="UniProtKB-KW"/>
</dbReference>
<feature type="domain" description="Histidine kinase" evidence="8">
    <location>
        <begin position="239"/>
        <end position="450"/>
    </location>
</feature>
<evidence type="ECO:0000259" key="8">
    <source>
        <dbReference type="PROSITE" id="PS50109"/>
    </source>
</evidence>
<dbReference type="PROSITE" id="PS50110">
    <property type="entry name" value="RESPONSE_REGULATORY"/>
    <property type="match status" value="1"/>
</dbReference>
<dbReference type="InterPro" id="IPR005467">
    <property type="entry name" value="His_kinase_dom"/>
</dbReference>
<feature type="transmembrane region" description="Helical" evidence="7">
    <location>
        <begin position="43"/>
        <end position="64"/>
    </location>
</feature>
<evidence type="ECO:0000256" key="2">
    <source>
        <dbReference type="ARBA" id="ARBA00012438"/>
    </source>
</evidence>
<feature type="domain" description="Response regulatory" evidence="9">
    <location>
        <begin position="470"/>
        <end position="579"/>
    </location>
</feature>
<dbReference type="Pfam" id="PF00512">
    <property type="entry name" value="HisKA"/>
    <property type="match status" value="1"/>
</dbReference>
<reference evidence="10 11" key="1">
    <citation type="submission" date="2022-04" db="EMBL/GenBank/DDBJ databases">
        <title>Roseobacter sp. WL0113 is a bacterium isolated from neritic sediment.</title>
        <authorList>
            <person name="Wang L."/>
            <person name="He W."/>
            <person name="Zhang D.-F."/>
        </authorList>
    </citation>
    <scope>NUCLEOTIDE SEQUENCE [LARGE SCALE GENOMIC DNA]</scope>
    <source>
        <strain evidence="10 11">WL0113</strain>
    </source>
</reference>
<dbReference type="InterPro" id="IPR004358">
    <property type="entry name" value="Sig_transdc_His_kin-like_C"/>
</dbReference>
<comment type="caution">
    <text evidence="10">The sequence shown here is derived from an EMBL/GenBank/DDBJ whole genome shotgun (WGS) entry which is preliminary data.</text>
</comment>
<evidence type="ECO:0000256" key="7">
    <source>
        <dbReference type="SAM" id="Phobius"/>
    </source>
</evidence>
<dbReference type="EMBL" id="JALIEB010000050">
    <property type="protein sequence ID" value="MCV3274437.1"/>
    <property type="molecule type" value="Genomic_DNA"/>
</dbReference>
<dbReference type="Pfam" id="PF02518">
    <property type="entry name" value="HATPase_c"/>
    <property type="match status" value="1"/>
</dbReference>
<name>A0ABT3BLJ9_9RHOB</name>
<evidence type="ECO:0000313" key="11">
    <source>
        <dbReference type="Proteomes" id="UP001208690"/>
    </source>
</evidence>
<dbReference type="CDD" id="cd00082">
    <property type="entry name" value="HisKA"/>
    <property type="match status" value="1"/>
</dbReference>
<dbReference type="SUPFAM" id="SSF47226">
    <property type="entry name" value="Histidine-containing phosphotransfer domain, HPT domain"/>
    <property type="match status" value="1"/>
</dbReference>
<dbReference type="SMART" id="SM00387">
    <property type="entry name" value="HATPase_c"/>
    <property type="match status" value="1"/>
</dbReference>
<sequence>MALATEADILTETLPLSRTLQFANEEDETRFRALYFATAAEQFPSAVVLALVLLIGFGAFDYYVLSGGQAGPLLWKAWAARATLCLVYAVAAHLTKKTPPDRLPLLVMATYLPTIALIWWLTVLGPPPGTLTYLYAFTLVSLAGLTLIPYLFAHALVVQPLFLLPFVHCAVRHQGGFTDAMADIGFPLTILLSTILFGLHAKFHSEQELRRNYLQSRRLAEARDKATAADRAKTGFLAIVSHELRSPLNAILGNLELLKNRSDRSAEDFRIAASSAGRTMASLVDDILAFAARNEAGPGKILSEPFRPSEVLKEILFVFGGEKDPNQAAEILVNRIDAGTVRGDPGRLRHILLNLVGNAVKFANGSEVCIRLRIGNDRLVFVVADHGPGIPNQVRNSLFDPYTKGDPMAPGVGLGLSIVAMMVRDLNGQIRVRSRVGKGTVFRVTLPFPQVFDELPRKPQANDKPSRTLRLLVVDDEAVGRSVLTGLLRRDGHRVEEAESVDEALSIACSLEPDAILTDLRMPKRSGYDLASDPAVSKIPVVAVTANVLADGRPRNAFAAVIPKPVDTVVLRSVLSTVTKTTKPIQTLSSLAVDALKPAEQAQVIGSFLENLDATIAVLTNVDTAEALREAAHRVRGLLATMGYLEEASIAARLEEKATQSLGATSAERAELLEALHHLSFPLRTGPLKWSPKGDIEWRGSDI</sequence>
<dbReference type="InterPro" id="IPR036890">
    <property type="entry name" value="HATPase_C_sf"/>
</dbReference>
<dbReference type="Gene3D" id="1.10.287.130">
    <property type="match status" value="1"/>
</dbReference>
<dbReference type="Proteomes" id="UP001208690">
    <property type="component" value="Unassembled WGS sequence"/>
</dbReference>
<dbReference type="SUPFAM" id="SSF47384">
    <property type="entry name" value="Homodimeric domain of signal transducing histidine kinase"/>
    <property type="match status" value="1"/>
</dbReference>
<dbReference type="PANTHER" id="PTHR43047">
    <property type="entry name" value="TWO-COMPONENT HISTIDINE PROTEIN KINASE"/>
    <property type="match status" value="1"/>
</dbReference>
<dbReference type="CDD" id="cd17546">
    <property type="entry name" value="REC_hyHK_CKI1_RcsC-like"/>
    <property type="match status" value="1"/>
</dbReference>
<dbReference type="SMART" id="SM00448">
    <property type="entry name" value="REC"/>
    <property type="match status" value="1"/>
</dbReference>
<dbReference type="SUPFAM" id="SSF52172">
    <property type="entry name" value="CheY-like"/>
    <property type="match status" value="1"/>
</dbReference>
<keyword evidence="5" id="KW-0418">Kinase</keyword>
<evidence type="ECO:0000313" key="10">
    <source>
        <dbReference type="EMBL" id="MCV3274437.1"/>
    </source>
</evidence>
<feature type="modified residue" description="4-aspartylphosphate" evidence="6">
    <location>
        <position position="519"/>
    </location>
</feature>
<dbReference type="PRINTS" id="PR00344">
    <property type="entry name" value="BCTRLSENSOR"/>
</dbReference>
<gene>
    <name evidence="10" type="ORF">MUB52_23675</name>
</gene>